<evidence type="ECO:0000256" key="4">
    <source>
        <dbReference type="ARBA" id="ARBA00023163"/>
    </source>
</evidence>
<sequence length="253" mass="27082">MTADQTPVASHLGTPIVSSSRSDEITDRLITAIAVGEYLPGSKLPPERTLAASLKVGRMAVRQALAVLVEKGLLETQRGRGGGSFVREQWGAESDAPVQRTLSARLDDLRDTLEAIAWLHGTIAGAAANRRTPDDVERMQECLAGYRSAESGLASQKADEQLHLAIGRATHNATLPSLLLELESRISISAPAHLWGSPEGMREMELRALGDHEELVAAIVDGRADDAGRIASEHVHIDLELIEAALARSLAAR</sequence>
<dbReference type="STRING" id="150121.SAMN06296010_1334"/>
<dbReference type="PROSITE" id="PS50949">
    <property type="entry name" value="HTH_GNTR"/>
    <property type="match status" value="1"/>
</dbReference>
<dbReference type="CDD" id="cd07377">
    <property type="entry name" value="WHTH_GntR"/>
    <property type="match status" value="1"/>
</dbReference>
<dbReference type="SUPFAM" id="SSF46785">
    <property type="entry name" value="Winged helix' DNA-binding domain"/>
    <property type="match status" value="1"/>
</dbReference>
<evidence type="ECO:0000313" key="9">
    <source>
        <dbReference type="Proteomes" id="UP000193244"/>
    </source>
</evidence>
<evidence type="ECO:0000256" key="6">
    <source>
        <dbReference type="ARBA" id="ARBA00039592"/>
    </source>
</evidence>
<evidence type="ECO:0000313" key="8">
    <source>
        <dbReference type="EMBL" id="SMG26542.1"/>
    </source>
</evidence>
<keyword evidence="9" id="KW-1185">Reference proteome</keyword>
<accession>A0A1X7JFS9</accession>
<dbReference type="InterPro" id="IPR000524">
    <property type="entry name" value="Tscrpt_reg_HTH_GntR"/>
</dbReference>
<dbReference type="GO" id="GO:0003677">
    <property type="term" value="F:DNA binding"/>
    <property type="evidence" value="ECO:0007669"/>
    <property type="project" value="UniProtKB-KW"/>
</dbReference>
<dbReference type="EMBL" id="FXAY01000002">
    <property type="protein sequence ID" value="SMG26542.1"/>
    <property type="molecule type" value="Genomic_DNA"/>
</dbReference>
<keyword evidence="1" id="KW-0678">Repressor</keyword>
<dbReference type="Pfam" id="PF00392">
    <property type="entry name" value="GntR"/>
    <property type="match status" value="1"/>
</dbReference>
<dbReference type="SMART" id="SM00345">
    <property type="entry name" value="HTH_GNTR"/>
    <property type="match status" value="1"/>
</dbReference>
<dbReference type="Gene3D" id="1.10.10.10">
    <property type="entry name" value="Winged helix-like DNA-binding domain superfamily/Winged helix DNA-binding domain"/>
    <property type="match status" value="1"/>
</dbReference>
<keyword evidence="3" id="KW-0238">DNA-binding</keyword>
<evidence type="ECO:0000256" key="3">
    <source>
        <dbReference type="ARBA" id="ARBA00023125"/>
    </source>
</evidence>
<dbReference type="PANTHER" id="PTHR43537:SF34">
    <property type="entry name" value="PYRUVATE DEHYDROGENASE COMPLEX REPRESSOR"/>
    <property type="match status" value="1"/>
</dbReference>
<name>A0A1X7JFS9_9MICO</name>
<dbReference type="SMART" id="SM00895">
    <property type="entry name" value="FCD"/>
    <property type="match status" value="1"/>
</dbReference>
<comment type="function">
    <text evidence="5">Transcriptional repressor for the pyruvate dehydrogenase complex genes aceEF and lpd.</text>
</comment>
<dbReference type="InterPro" id="IPR036388">
    <property type="entry name" value="WH-like_DNA-bd_sf"/>
</dbReference>
<proteinExistence type="predicted"/>
<dbReference type="InterPro" id="IPR011711">
    <property type="entry name" value="GntR_C"/>
</dbReference>
<dbReference type="Gene3D" id="1.20.120.530">
    <property type="entry name" value="GntR ligand-binding domain-like"/>
    <property type="match status" value="1"/>
</dbReference>
<organism evidence="8 9">
    <name type="scientific">Agreia pratensis</name>
    <dbReference type="NCBI Taxonomy" id="150121"/>
    <lineage>
        <taxon>Bacteria</taxon>
        <taxon>Bacillati</taxon>
        <taxon>Actinomycetota</taxon>
        <taxon>Actinomycetes</taxon>
        <taxon>Micrococcales</taxon>
        <taxon>Microbacteriaceae</taxon>
        <taxon>Agreia</taxon>
    </lineage>
</organism>
<dbReference type="GO" id="GO:0003700">
    <property type="term" value="F:DNA-binding transcription factor activity"/>
    <property type="evidence" value="ECO:0007669"/>
    <property type="project" value="InterPro"/>
</dbReference>
<dbReference type="InterPro" id="IPR008920">
    <property type="entry name" value="TF_FadR/GntR_C"/>
</dbReference>
<dbReference type="OrthoDB" id="9784718at2"/>
<keyword evidence="2" id="KW-0805">Transcription regulation</keyword>
<evidence type="ECO:0000259" key="7">
    <source>
        <dbReference type="PROSITE" id="PS50949"/>
    </source>
</evidence>
<reference evidence="9" key="1">
    <citation type="submission" date="2017-04" db="EMBL/GenBank/DDBJ databases">
        <authorList>
            <person name="Varghese N."/>
            <person name="Submissions S."/>
        </authorList>
    </citation>
    <scope>NUCLEOTIDE SEQUENCE [LARGE SCALE GENOMIC DNA]</scope>
    <source>
        <strain evidence="9">VKM Ac-2510</strain>
    </source>
</reference>
<dbReference type="Pfam" id="PF07729">
    <property type="entry name" value="FCD"/>
    <property type="match status" value="1"/>
</dbReference>
<evidence type="ECO:0000256" key="2">
    <source>
        <dbReference type="ARBA" id="ARBA00023015"/>
    </source>
</evidence>
<dbReference type="InterPro" id="IPR036390">
    <property type="entry name" value="WH_DNA-bd_sf"/>
</dbReference>
<keyword evidence="4" id="KW-0804">Transcription</keyword>
<evidence type="ECO:0000256" key="5">
    <source>
        <dbReference type="ARBA" id="ARBA00037357"/>
    </source>
</evidence>
<dbReference type="AlphaFoldDB" id="A0A1X7JFS9"/>
<dbReference type="SUPFAM" id="SSF48008">
    <property type="entry name" value="GntR ligand-binding domain-like"/>
    <property type="match status" value="1"/>
</dbReference>
<gene>
    <name evidence="8" type="ORF">SAMN06296010_1334</name>
</gene>
<dbReference type="PANTHER" id="PTHR43537">
    <property type="entry name" value="TRANSCRIPTIONAL REGULATOR, GNTR FAMILY"/>
    <property type="match status" value="1"/>
</dbReference>
<protein>
    <recommendedName>
        <fullName evidence="6">Pyruvate dehydrogenase complex repressor</fullName>
    </recommendedName>
</protein>
<dbReference type="Proteomes" id="UP000193244">
    <property type="component" value="Unassembled WGS sequence"/>
</dbReference>
<feature type="domain" description="HTH gntR-type" evidence="7">
    <location>
        <begin position="19"/>
        <end position="89"/>
    </location>
</feature>
<dbReference type="RefSeq" id="WP_085484266.1">
    <property type="nucleotide sequence ID" value="NZ_FXAY01000002.1"/>
</dbReference>
<evidence type="ECO:0000256" key="1">
    <source>
        <dbReference type="ARBA" id="ARBA00022491"/>
    </source>
</evidence>
<dbReference type="PRINTS" id="PR00035">
    <property type="entry name" value="HTHGNTR"/>
</dbReference>